<dbReference type="InterPro" id="IPR036869">
    <property type="entry name" value="J_dom_sf"/>
</dbReference>
<feature type="domain" description="J" evidence="2">
    <location>
        <begin position="7"/>
        <end position="72"/>
    </location>
</feature>
<dbReference type="InterPro" id="IPR002939">
    <property type="entry name" value="DnaJ_C"/>
</dbReference>
<keyword evidence="1" id="KW-0143">Chaperone</keyword>
<dbReference type="FunFam" id="2.60.260.20:FF:000013">
    <property type="entry name" value="DnaJ subfamily B member 11"/>
    <property type="match status" value="1"/>
</dbReference>
<dbReference type="InterPro" id="IPR018253">
    <property type="entry name" value="DnaJ_domain_CS"/>
</dbReference>
<dbReference type="GO" id="GO:0005737">
    <property type="term" value="C:cytoplasm"/>
    <property type="evidence" value="ECO:0007669"/>
    <property type="project" value="TreeGrafter"/>
</dbReference>
<proteinExistence type="predicted"/>
<dbReference type="InterPro" id="IPR008971">
    <property type="entry name" value="HSP40/DnaJ_pept-bd"/>
</dbReference>
<evidence type="ECO:0000259" key="2">
    <source>
        <dbReference type="PROSITE" id="PS50076"/>
    </source>
</evidence>
<dbReference type="PROSITE" id="PS00636">
    <property type="entry name" value="DNAJ_1"/>
    <property type="match status" value="1"/>
</dbReference>
<dbReference type="Proteomes" id="UP000501812">
    <property type="component" value="Chromosome"/>
</dbReference>
<evidence type="ECO:0000313" key="3">
    <source>
        <dbReference type="EMBL" id="QJE95081.1"/>
    </source>
</evidence>
<dbReference type="CDD" id="cd10747">
    <property type="entry name" value="DnaJ_C"/>
    <property type="match status" value="1"/>
</dbReference>
<gene>
    <name evidence="3" type="ORF">HHL09_04595</name>
</gene>
<dbReference type="SMART" id="SM00271">
    <property type="entry name" value="DnaJ"/>
    <property type="match status" value="1"/>
</dbReference>
<dbReference type="PROSITE" id="PS50076">
    <property type="entry name" value="DNAJ_2"/>
    <property type="match status" value="1"/>
</dbReference>
<dbReference type="SUPFAM" id="SSF46565">
    <property type="entry name" value="Chaperone J-domain"/>
    <property type="match status" value="1"/>
</dbReference>
<keyword evidence="4" id="KW-1185">Reference proteome</keyword>
<dbReference type="Pfam" id="PF01556">
    <property type="entry name" value="DnaJ_C"/>
    <property type="match status" value="1"/>
</dbReference>
<dbReference type="CDD" id="cd06257">
    <property type="entry name" value="DnaJ"/>
    <property type="match status" value="1"/>
</dbReference>
<organism evidence="3 4">
    <name type="scientific">Luteolibacter luteus</name>
    <dbReference type="NCBI Taxonomy" id="2728835"/>
    <lineage>
        <taxon>Bacteria</taxon>
        <taxon>Pseudomonadati</taxon>
        <taxon>Verrucomicrobiota</taxon>
        <taxon>Verrucomicrobiia</taxon>
        <taxon>Verrucomicrobiales</taxon>
        <taxon>Verrucomicrobiaceae</taxon>
        <taxon>Luteolibacter</taxon>
    </lineage>
</organism>
<evidence type="ECO:0000313" key="4">
    <source>
        <dbReference type="Proteomes" id="UP000501812"/>
    </source>
</evidence>
<dbReference type="GO" id="GO:0051082">
    <property type="term" value="F:unfolded protein binding"/>
    <property type="evidence" value="ECO:0007669"/>
    <property type="project" value="InterPro"/>
</dbReference>
<dbReference type="KEGG" id="luo:HHL09_04595"/>
<accession>A0A858REP6</accession>
<dbReference type="Gene3D" id="2.60.260.20">
    <property type="entry name" value="Urease metallochaperone UreE, N-terminal domain"/>
    <property type="match status" value="2"/>
</dbReference>
<dbReference type="Gene3D" id="1.10.287.110">
    <property type="entry name" value="DnaJ domain"/>
    <property type="match status" value="1"/>
</dbReference>
<name>A0A858REP6_9BACT</name>
<dbReference type="Pfam" id="PF00226">
    <property type="entry name" value="DnaJ"/>
    <property type="match status" value="1"/>
</dbReference>
<reference evidence="3 4" key="1">
    <citation type="submission" date="2020-04" db="EMBL/GenBank/DDBJ databases">
        <title>Luteolibacter sp. G-1-1-1 isolated from soil.</title>
        <authorList>
            <person name="Dahal R.H."/>
        </authorList>
    </citation>
    <scope>NUCLEOTIDE SEQUENCE [LARGE SCALE GENOMIC DNA]</scope>
    <source>
        <strain evidence="3 4">G-1-1-1</strain>
    </source>
</reference>
<dbReference type="AlphaFoldDB" id="A0A858REP6"/>
<evidence type="ECO:0000256" key="1">
    <source>
        <dbReference type="ARBA" id="ARBA00023186"/>
    </source>
</evidence>
<dbReference type="RefSeq" id="WP_169453302.1">
    <property type="nucleotide sequence ID" value="NZ_CP051774.1"/>
</dbReference>
<dbReference type="SUPFAM" id="SSF49493">
    <property type="entry name" value="HSP40/DnaJ peptide-binding domain"/>
    <property type="match status" value="2"/>
</dbReference>
<sequence>MAVKFRDYYEVLGVTRDASQDEIRKAFRKLARTHHPDVAKDKANAEEKFKEINEAYEVLGDEEKRKKYDQLGRNWQQGGDFGHGGGGGGYEFWQTGGGEEEGGSYHFEGTGFSDFFENFFGSRRSHGGFTSRGASARSNTPRKGRDIESEILVSLDEVMNGSERRLAIQPAQGSTGEKQSVTIRIPRGITEGQMIRAAGLGEPGVAGGTPGDLFLRVHLERHPDFRVDGHDLYYELRLAPWEAVLGATVPVRTPHGTMHIKVPAGAESGTEFRLRGKGLPRGKDGGYGDLFAVAEIVTPTSATEEEALHWKALSETSKFNPR</sequence>
<dbReference type="EMBL" id="CP051774">
    <property type="protein sequence ID" value="QJE95081.1"/>
    <property type="molecule type" value="Genomic_DNA"/>
</dbReference>
<dbReference type="PANTHER" id="PTHR43096">
    <property type="entry name" value="DNAJ HOMOLOG 1, MITOCHONDRIAL-RELATED"/>
    <property type="match status" value="1"/>
</dbReference>
<dbReference type="GO" id="GO:0042026">
    <property type="term" value="P:protein refolding"/>
    <property type="evidence" value="ECO:0007669"/>
    <property type="project" value="TreeGrafter"/>
</dbReference>
<dbReference type="InterPro" id="IPR001623">
    <property type="entry name" value="DnaJ_domain"/>
</dbReference>
<dbReference type="PANTHER" id="PTHR43096:SF52">
    <property type="entry name" value="DNAJ HOMOLOG 1, MITOCHONDRIAL-RELATED"/>
    <property type="match status" value="1"/>
</dbReference>
<protein>
    <submittedName>
        <fullName evidence="3">DnaJ domain-containing protein</fullName>
    </submittedName>
</protein>
<dbReference type="PRINTS" id="PR00625">
    <property type="entry name" value="JDOMAIN"/>
</dbReference>